<keyword evidence="2" id="KW-0813">Transport</keyword>
<feature type="transmembrane region" description="Helical" evidence="10">
    <location>
        <begin position="451"/>
        <end position="471"/>
    </location>
</feature>
<feature type="transmembrane region" description="Helical" evidence="10">
    <location>
        <begin position="425"/>
        <end position="445"/>
    </location>
</feature>
<feature type="transmembrane region" description="Helical" evidence="10">
    <location>
        <begin position="50"/>
        <end position="79"/>
    </location>
</feature>
<evidence type="ECO:0000256" key="1">
    <source>
        <dbReference type="ARBA" id="ARBA00004651"/>
    </source>
</evidence>
<feature type="transmembrane region" description="Helical" evidence="10">
    <location>
        <begin position="173"/>
        <end position="193"/>
    </location>
</feature>
<dbReference type="GO" id="GO:0042910">
    <property type="term" value="F:xenobiotic transmembrane transporter activity"/>
    <property type="evidence" value="ECO:0007669"/>
    <property type="project" value="InterPro"/>
</dbReference>
<sequence>MSLPEGGSLTEGDLKRPMFELAWPIIVTELLQVAYNLADTVWLGRLSTDAVAAISLAFPLIFLLISVGGGFTVAGSTLVAQYTGAKSEGSAGTVAGQTLTFITVIAVVVGVIGFFATDAMLGVLPSSEATAGQVIPLAGDYMRVFFLGLPFLFGFFVFSALMRGYGNTRAPMVVMFISVVINIVIDPVFIFGFDANPLFSMLGLEGVQASLFTATGFDGFKVAGAAYATVLSRAVATVIGIYVIFGTSAGPDVQLADFRPQFEYIKKIVDIGVPSAIEQSATALGFITLTAMVVTFKPEVVAAFGLGNRLTSLVFLPALGLGRATNTIVGQNLGAKKPERAESAVWLAAKVGASVMLVTGVLAYVFAEPVVAFFLQTGTASAAQTIDLGVEYIRIRAFEFGFIGVLQVVLGAYRGAGNTKTALGFSLFALWLGRVPIVYLLSFQFGFAETGIWLGMAVGQILGAIAATAWFTRGTWKHSVVDADATGT</sequence>
<dbReference type="GO" id="GO:0015297">
    <property type="term" value="F:antiporter activity"/>
    <property type="evidence" value="ECO:0007669"/>
    <property type="project" value="UniProtKB-KW"/>
</dbReference>
<evidence type="ECO:0000256" key="5">
    <source>
        <dbReference type="ARBA" id="ARBA00022692"/>
    </source>
</evidence>
<evidence type="ECO:0000256" key="4">
    <source>
        <dbReference type="ARBA" id="ARBA00022475"/>
    </source>
</evidence>
<evidence type="ECO:0000256" key="8">
    <source>
        <dbReference type="ARBA" id="ARBA00023136"/>
    </source>
</evidence>
<feature type="transmembrane region" description="Helical" evidence="10">
    <location>
        <begin position="344"/>
        <end position="367"/>
    </location>
</feature>
<dbReference type="InterPro" id="IPR002528">
    <property type="entry name" value="MATE_fam"/>
</dbReference>
<dbReference type="PANTHER" id="PTHR43298">
    <property type="entry name" value="MULTIDRUG RESISTANCE PROTEIN NORM-RELATED"/>
    <property type="match status" value="1"/>
</dbReference>
<comment type="subcellular location">
    <subcellularLocation>
        <location evidence="1">Cell membrane</location>
        <topology evidence="1">Multi-pass membrane protein</topology>
    </subcellularLocation>
</comment>
<dbReference type="GO" id="GO:0005886">
    <property type="term" value="C:plasma membrane"/>
    <property type="evidence" value="ECO:0007669"/>
    <property type="project" value="UniProtKB-SubCell"/>
</dbReference>
<dbReference type="InterPro" id="IPR050222">
    <property type="entry name" value="MATE_MdtK"/>
</dbReference>
<feature type="transmembrane region" description="Helical" evidence="10">
    <location>
        <begin position="99"/>
        <end position="121"/>
    </location>
</feature>
<keyword evidence="7" id="KW-0406">Ion transport</keyword>
<keyword evidence="6 10" id="KW-1133">Transmembrane helix</keyword>
<keyword evidence="5 10" id="KW-0812">Transmembrane</keyword>
<proteinExistence type="predicted"/>
<keyword evidence="3" id="KW-0050">Antiport</keyword>
<feature type="transmembrane region" description="Helical" evidence="10">
    <location>
        <begin position="141"/>
        <end position="161"/>
    </location>
</feature>
<dbReference type="PANTHER" id="PTHR43298:SF2">
    <property type="entry name" value="FMN_FAD EXPORTER YEEO-RELATED"/>
    <property type="match status" value="1"/>
</dbReference>
<dbReference type="CDD" id="cd13142">
    <property type="entry name" value="MATE_like_12"/>
    <property type="match status" value="1"/>
</dbReference>
<feature type="transmembrane region" description="Helical" evidence="10">
    <location>
        <begin position="395"/>
        <end position="413"/>
    </location>
</feature>
<keyword evidence="4" id="KW-1003">Cell membrane</keyword>
<evidence type="ECO:0000256" key="10">
    <source>
        <dbReference type="SAM" id="Phobius"/>
    </source>
</evidence>
<reference evidence="12" key="1">
    <citation type="submission" date="2015-03" db="EMBL/GenBank/DDBJ databases">
        <authorList>
            <person name="Urmite Genomes"/>
        </authorList>
    </citation>
    <scope>NUCLEOTIDE SEQUENCE [LARGE SCALE GENOMIC DNA]</scope>
    <source>
        <strain evidence="12">Arc-Hr</strain>
    </source>
</reference>
<protein>
    <recommendedName>
        <fullName evidence="9">Multidrug-efflux transporter</fullName>
    </recommendedName>
</protein>
<dbReference type="EMBL" id="CSTE01000001">
    <property type="protein sequence ID" value="CQR49020.1"/>
    <property type="molecule type" value="Genomic_DNA"/>
</dbReference>
<evidence type="ECO:0000256" key="2">
    <source>
        <dbReference type="ARBA" id="ARBA00022448"/>
    </source>
</evidence>
<dbReference type="Proteomes" id="UP000198902">
    <property type="component" value="Unassembled WGS sequence"/>
</dbReference>
<dbReference type="Pfam" id="PF01554">
    <property type="entry name" value="MatE"/>
    <property type="match status" value="2"/>
</dbReference>
<dbReference type="GO" id="GO:0006811">
    <property type="term" value="P:monoatomic ion transport"/>
    <property type="evidence" value="ECO:0007669"/>
    <property type="project" value="UniProtKB-KW"/>
</dbReference>
<dbReference type="NCBIfam" id="TIGR00797">
    <property type="entry name" value="matE"/>
    <property type="match status" value="1"/>
</dbReference>
<dbReference type="AlphaFoldDB" id="A0A0D6JN33"/>
<dbReference type="InterPro" id="IPR048279">
    <property type="entry name" value="MdtK-like"/>
</dbReference>
<name>A0A0D6JN33_9EURY</name>
<feature type="transmembrane region" description="Helical" evidence="10">
    <location>
        <begin position="225"/>
        <end position="245"/>
    </location>
</feature>
<dbReference type="PIRSF" id="PIRSF006603">
    <property type="entry name" value="DinF"/>
    <property type="match status" value="1"/>
</dbReference>
<evidence type="ECO:0000313" key="12">
    <source>
        <dbReference type="Proteomes" id="UP000198902"/>
    </source>
</evidence>
<keyword evidence="12" id="KW-1185">Reference proteome</keyword>
<evidence type="ECO:0000256" key="3">
    <source>
        <dbReference type="ARBA" id="ARBA00022449"/>
    </source>
</evidence>
<evidence type="ECO:0000256" key="7">
    <source>
        <dbReference type="ARBA" id="ARBA00023065"/>
    </source>
</evidence>
<evidence type="ECO:0000256" key="6">
    <source>
        <dbReference type="ARBA" id="ARBA00022989"/>
    </source>
</evidence>
<organism evidence="11 12">
    <name type="scientific">Haloferax massiliensis</name>
    <dbReference type="NCBI Taxonomy" id="1476858"/>
    <lineage>
        <taxon>Archaea</taxon>
        <taxon>Methanobacteriati</taxon>
        <taxon>Methanobacteriota</taxon>
        <taxon>Stenosarchaea group</taxon>
        <taxon>Halobacteria</taxon>
        <taxon>Halobacteriales</taxon>
        <taxon>Haloferacaceae</taxon>
        <taxon>Haloferax</taxon>
    </lineage>
</organism>
<gene>
    <name evidence="11" type="primary">mepA_1</name>
    <name evidence="11" type="ORF">BN996_00474</name>
</gene>
<dbReference type="RefSeq" id="WP_310894078.1">
    <property type="nucleotide sequence ID" value="NZ_CABLRR010000001.1"/>
</dbReference>
<evidence type="ECO:0000313" key="11">
    <source>
        <dbReference type="EMBL" id="CQR49020.1"/>
    </source>
</evidence>
<evidence type="ECO:0000256" key="9">
    <source>
        <dbReference type="ARBA" id="ARBA00031636"/>
    </source>
</evidence>
<accession>A0A0D6JN33</accession>
<keyword evidence="8 10" id="KW-0472">Membrane</keyword>